<evidence type="ECO:0000313" key="1">
    <source>
        <dbReference type="EMBL" id="CAA9565682.1"/>
    </source>
</evidence>
<dbReference type="AlphaFoldDB" id="A0A6J4V3D9"/>
<gene>
    <name evidence="1" type="ORF">AVDCRST_MAG18-1459</name>
</gene>
<organism evidence="1">
    <name type="scientific">uncultured Thermomicrobiales bacterium</name>
    <dbReference type="NCBI Taxonomy" id="1645740"/>
    <lineage>
        <taxon>Bacteria</taxon>
        <taxon>Pseudomonadati</taxon>
        <taxon>Thermomicrobiota</taxon>
        <taxon>Thermomicrobia</taxon>
        <taxon>Thermomicrobiales</taxon>
        <taxon>environmental samples</taxon>
    </lineage>
</organism>
<sequence>MTDRGPRLGAGAGRRAMSASAAMCCRAVSPSDGVVALATEE</sequence>
<proteinExistence type="predicted"/>
<accession>A0A6J4V3D9</accession>
<reference evidence="1" key="1">
    <citation type="submission" date="2020-02" db="EMBL/GenBank/DDBJ databases">
        <authorList>
            <person name="Meier V. D."/>
        </authorList>
    </citation>
    <scope>NUCLEOTIDE SEQUENCE</scope>
    <source>
        <strain evidence="1">AVDCRST_MAG18</strain>
    </source>
</reference>
<protein>
    <submittedName>
        <fullName evidence="1">Uncharacterized protein</fullName>
    </submittedName>
</protein>
<dbReference type="EMBL" id="CADCWN010000108">
    <property type="protein sequence ID" value="CAA9565682.1"/>
    <property type="molecule type" value="Genomic_DNA"/>
</dbReference>
<name>A0A6J4V3D9_9BACT</name>